<accession>A0A3S3TSY3</accession>
<reference evidence="2 3" key="1">
    <citation type="submission" date="2019-01" db="EMBL/GenBank/DDBJ databases">
        <title>Flavobacterium sp. nov.,isolated from freshwater.</title>
        <authorList>
            <person name="Zhang R."/>
            <person name="Du Z.-J."/>
        </authorList>
    </citation>
    <scope>NUCLEOTIDE SEQUENCE [LARGE SCALE GENOMIC DNA]</scope>
    <source>
        <strain evidence="2 3">1E403</strain>
    </source>
</reference>
<dbReference type="InterPro" id="IPR029044">
    <property type="entry name" value="Nucleotide-diphossugar_trans"/>
</dbReference>
<evidence type="ECO:0000313" key="3">
    <source>
        <dbReference type="Proteomes" id="UP000287527"/>
    </source>
</evidence>
<dbReference type="CDD" id="cd00761">
    <property type="entry name" value="Glyco_tranf_GTA_type"/>
    <property type="match status" value="1"/>
</dbReference>
<keyword evidence="3" id="KW-1185">Reference proteome</keyword>
<dbReference type="InterPro" id="IPR001173">
    <property type="entry name" value="Glyco_trans_2-like"/>
</dbReference>
<dbReference type="Pfam" id="PF00535">
    <property type="entry name" value="Glycos_transf_2"/>
    <property type="match status" value="1"/>
</dbReference>
<dbReference type="PANTHER" id="PTHR22916:SF3">
    <property type="entry name" value="UDP-GLCNAC:BETAGAL BETA-1,3-N-ACETYLGLUCOSAMINYLTRANSFERASE-LIKE PROTEIN 1"/>
    <property type="match status" value="1"/>
</dbReference>
<dbReference type="SUPFAM" id="SSF53448">
    <property type="entry name" value="Nucleotide-diphospho-sugar transferases"/>
    <property type="match status" value="1"/>
</dbReference>
<gene>
    <name evidence="2" type="ORF">EPI11_16950</name>
</gene>
<sequence length="295" mass="34000">MLSILIPTYNYNVLPLVQKLQKLANCENIAFEIIVLDDASTDSISIAENQKINQLEHCMYELLKKNIGRSRMRNLLAKKAKYEWLLFLDADTLPIHDNFISVYLPHLDQEEKVVYGGIKYQEEKPSDDKLLRWVYGNSREALLAEQRQKAPHLSLLTLNFAISKSIFSKVTFNESIPNLRHEDTLFSYDLSVEKVTVEHIENPVYHLGLESSEIFMKKSEESVVGLKYLTDNNLLPQSYTRIAKIHNSIRKSGLAPLARLSFKIVKRSFNKNLLGSNPSLFIFDLYRLGYLCSLK</sequence>
<evidence type="ECO:0000259" key="1">
    <source>
        <dbReference type="Pfam" id="PF00535"/>
    </source>
</evidence>
<comment type="caution">
    <text evidence="2">The sequence shown here is derived from an EMBL/GenBank/DDBJ whole genome shotgun (WGS) entry which is preliminary data.</text>
</comment>
<dbReference type="EMBL" id="SBII01000014">
    <property type="protein sequence ID" value="RWW92092.1"/>
    <property type="molecule type" value="Genomic_DNA"/>
</dbReference>
<name>A0A3S3TSY3_9FLAO</name>
<organism evidence="2 3">
    <name type="scientific">Flavobacterium cerinum</name>
    <dbReference type="NCBI Taxonomy" id="2502784"/>
    <lineage>
        <taxon>Bacteria</taxon>
        <taxon>Pseudomonadati</taxon>
        <taxon>Bacteroidota</taxon>
        <taxon>Flavobacteriia</taxon>
        <taxon>Flavobacteriales</taxon>
        <taxon>Flavobacteriaceae</taxon>
        <taxon>Flavobacterium</taxon>
    </lineage>
</organism>
<feature type="domain" description="Glycosyltransferase 2-like" evidence="1">
    <location>
        <begin position="3"/>
        <end position="156"/>
    </location>
</feature>
<keyword evidence="2" id="KW-0808">Transferase</keyword>
<dbReference type="PANTHER" id="PTHR22916">
    <property type="entry name" value="GLYCOSYLTRANSFERASE"/>
    <property type="match status" value="1"/>
</dbReference>
<dbReference type="GO" id="GO:0016758">
    <property type="term" value="F:hexosyltransferase activity"/>
    <property type="evidence" value="ECO:0007669"/>
    <property type="project" value="UniProtKB-ARBA"/>
</dbReference>
<protein>
    <submittedName>
        <fullName evidence="2">Glycosyltransferase family 2 protein</fullName>
    </submittedName>
</protein>
<dbReference type="Gene3D" id="3.90.550.10">
    <property type="entry name" value="Spore Coat Polysaccharide Biosynthesis Protein SpsA, Chain A"/>
    <property type="match status" value="1"/>
</dbReference>
<dbReference type="RefSeq" id="WP_128391180.1">
    <property type="nucleotide sequence ID" value="NZ_SBII01000014.1"/>
</dbReference>
<evidence type="ECO:0000313" key="2">
    <source>
        <dbReference type="EMBL" id="RWW92092.1"/>
    </source>
</evidence>
<dbReference type="AlphaFoldDB" id="A0A3S3TSY3"/>
<dbReference type="OrthoDB" id="761861at2"/>
<proteinExistence type="predicted"/>
<dbReference type="Proteomes" id="UP000287527">
    <property type="component" value="Unassembled WGS sequence"/>
</dbReference>